<dbReference type="Proteomes" id="UP000215914">
    <property type="component" value="Chromosome 13"/>
</dbReference>
<evidence type="ECO:0000313" key="3">
    <source>
        <dbReference type="EMBL" id="OTG01004.1"/>
    </source>
</evidence>
<reference evidence="3" key="2">
    <citation type="submission" date="2017-02" db="EMBL/GenBank/DDBJ databases">
        <title>Sunflower complete genome.</title>
        <authorList>
            <person name="Langlade N."/>
            <person name="Munos S."/>
        </authorList>
    </citation>
    <scope>NUCLEOTIDE SEQUENCE [LARGE SCALE GENOMIC DNA]</scope>
    <source>
        <tissue evidence="3">Leaves</tissue>
    </source>
</reference>
<dbReference type="AlphaFoldDB" id="A0A251SQJ4"/>
<sequence length="63" mass="7466">MLDQIPLEIQSEIMKRLPVKSLIQFRSVCKSWNSLIESPDFIAHYSSQQQHLLVRFPRLVELK</sequence>
<evidence type="ECO:0000259" key="1">
    <source>
        <dbReference type="PROSITE" id="PS50181"/>
    </source>
</evidence>
<reference evidence="2" key="3">
    <citation type="submission" date="2020-06" db="EMBL/GenBank/DDBJ databases">
        <title>Helianthus annuus Genome sequencing and assembly Release 2.</title>
        <authorList>
            <person name="Gouzy J."/>
            <person name="Langlade N."/>
            <person name="Munos S."/>
        </authorList>
    </citation>
    <scope>NUCLEOTIDE SEQUENCE</scope>
    <source>
        <tissue evidence="2">Leaves</tissue>
    </source>
</reference>
<dbReference type="SUPFAM" id="SSF81383">
    <property type="entry name" value="F-box domain"/>
    <property type="match status" value="1"/>
</dbReference>
<dbReference type="InterPro" id="IPR050796">
    <property type="entry name" value="SCF_F-box_component"/>
</dbReference>
<dbReference type="Gene3D" id="1.20.1280.50">
    <property type="match status" value="1"/>
</dbReference>
<dbReference type="EMBL" id="MNCJ02000330">
    <property type="protein sequence ID" value="KAF5764863.1"/>
    <property type="molecule type" value="Genomic_DNA"/>
</dbReference>
<evidence type="ECO:0000313" key="2">
    <source>
        <dbReference type="EMBL" id="KAF5764863.1"/>
    </source>
</evidence>
<feature type="domain" description="F-box" evidence="1">
    <location>
        <begin position="1"/>
        <end position="45"/>
    </location>
</feature>
<keyword evidence="4" id="KW-1185">Reference proteome</keyword>
<dbReference type="InParanoid" id="A0A251SQJ4"/>
<name>A0A251SQJ4_HELAN</name>
<dbReference type="InterPro" id="IPR036047">
    <property type="entry name" value="F-box-like_dom_sf"/>
</dbReference>
<dbReference type="PANTHER" id="PTHR31672:SF10">
    <property type="entry name" value="F-BOX DOMAIN-CONTAINING PROTEIN"/>
    <property type="match status" value="1"/>
</dbReference>
<gene>
    <name evidence="3" type="ORF">HannXRQ_Chr13g0397321</name>
    <name evidence="2" type="ORF">HanXRQr2_Chr15g0696961</name>
</gene>
<dbReference type="InterPro" id="IPR001810">
    <property type="entry name" value="F-box_dom"/>
</dbReference>
<proteinExistence type="predicted"/>
<organism evidence="3 4">
    <name type="scientific">Helianthus annuus</name>
    <name type="common">Common sunflower</name>
    <dbReference type="NCBI Taxonomy" id="4232"/>
    <lineage>
        <taxon>Eukaryota</taxon>
        <taxon>Viridiplantae</taxon>
        <taxon>Streptophyta</taxon>
        <taxon>Embryophyta</taxon>
        <taxon>Tracheophyta</taxon>
        <taxon>Spermatophyta</taxon>
        <taxon>Magnoliopsida</taxon>
        <taxon>eudicotyledons</taxon>
        <taxon>Gunneridae</taxon>
        <taxon>Pentapetalae</taxon>
        <taxon>asterids</taxon>
        <taxon>campanulids</taxon>
        <taxon>Asterales</taxon>
        <taxon>Asteraceae</taxon>
        <taxon>Asteroideae</taxon>
        <taxon>Heliantheae alliance</taxon>
        <taxon>Heliantheae</taxon>
        <taxon>Helianthus</taxon>
    </lineage>
</organism>
<reference evidence="2 4" key="1">
    <citation type="journal article" date="2017" name="Nature">
        <title>The sunflower genome provides insights into oil metabolism, flowering and Asterid evolution.</title>
        <authorList>
            <person name="Badouin H."/>
            <person name="Gouzy J."/>
            <person name="Grassa C.J."/>
            <person name="Murat F."/>
            <person name="Staton S.E."/>
            <person name="Cottret L."/>
            <person name="Lelandais-Briere C."/>
            <person name="Owens G.L."/>
            <person name="Carrere S."/>
            <person name="Mayjonade B."/>
            <person name="Legrand L."/>
            <person name="Gill N."/>
            <person name="Kane N.C."/>
            <person name="Bowers J.E."/>
            <person name="Hubner S."/>
            <person name="Bellec A."/>
            <person name="Berard A."/>
            <person name="Berges H."/>
            <person name="Blanchet N."/>
            <person name="Boniface M.C."/>
            <person name="Brunel D."/>
            <person name="Catrice O."/>
            <person name="Chaidir N."/>
            <person name="Claudel C."/>
            <person name="Donnadieu C."/>
            <person name="Faraut T."/>
            <person name="Fievet G."/>
            <person name="Helmstetter N."/>
            <person name="King M."/>
            <person name="Knapp S.J."/>
            <person name="Lai Z."/>
            <person name="Le Paslier M.C."/>
            <person name="Lippi Y."/>
            <person name="Lorenzon L."/>
            <person name="Mandel J.R."/>
            <person name="Marage G."/>
            <person name="Marchand G."/>
            <person name="Marquand E."/>
            <person name="Bret-Mestries E."/>
            <person name="Morien E."/>
            <person name="Nambeesan S."/>
            <person name="Nguyen T."/>
            <person name="Pegot-Espagnet P."/>
            <person name="Pouilly N."/>
            <person name="Raftis F."/>
            <person name="Sallet E."/>
            <person name="Schiex T."/>
            <person name="Thomas J."/>
            <person name="Vandecasteele C."/>
            <person name="Vares D."/>
            <person name="Vear F."/>
            <person name="Vautrin S."/>
            <person name="Crespi M."/>
            <person name="Mangin B."/>
            <person name="Burke J.M."/>
            <person name="Salse J."/>
            <person name="Munos S."/>
            <person name="Vincourt P."/>
            <person name="Rieseberg L.H."/>
            <person name="Langlade N.B."/>
        </authorList>
    </citation>
    <scope>NUCLEOTIDE SEQUENCE [LARGE SCALE GENOMIC DNA]</scope>
    <source>
        <strain evidence="4">cv. SF193</strain>
        <tissue evidence="2">Leaves</tissue>
    </source>
</reference>
<dbReference type="CDD" id="cd22157">
    <property type="entry name" value="F-box_AtFBW1-like"/>
    <property type="match status" value="1"/>
</dbReference>
<dbReference type="Pfam" id="PF00646">
    <property type="entry name" value="F-box"/>
    <property type="match status" value="1"/>
</dbReference>
<dbReference type="PROSITE" id="PS50181">
    <property type="entry name" value="FBOX"/>
    <property type="match status" value="1"/>
</dbReference>
<accession>A0A251SQJ4</accession>
<dbReference type="Gramene" id="mRNA:HanXRQr2_Chr15g0696961">
    <property type="protein sequence ID" value="mRNA:HanXRQr2_Chr15g0696961"/>
    <property type="gene ID" value="HanXRQr2_Chr15g0696961"/>
</dbReference>
<protein>
    <submittedName>
        <fullName evidence="2 3">F-box domain-containing protein</fullName>
    </submittedName>
</protein>
<dbReference type="EMBL" id="CM007902">
    <property type="protein sequence ID" value="OTG01004.1"/>
    <property type="molecule type" value="Genomic_DNA"/>
</dbReference>
<dbReference type="PANTHER" id="PTHR31672">
    <property type="entry name" value="BNACNNG10540D PROTEIN"/>
    <property type="match status" value="1"/>
</dbReference>
<evidence type="ECO:0000313" key="4">
    <source>
        <dbReference type="Proteomes" id="UP000215914"/>
    </source>
</evidence>
<dbReference type="SMART" id="SM00256">
    <property type="entry name" value="FBOX"/>
    <property type="match status" value="1"/>
</dbReference>